<evidence type="ECO:0000313" key="4">
    <source>
        <dbReference type="Proteomes" id="UP000694240"/>
    </source>
</evidence>
<dbReference type="InterPro" id="IPR052929">
    <property type="entry name" value="RNase_H-like_EbsB-rel"/>
</dbReference>
<keyword evidence="4" id="KW-1185">Reference proteome</keyword>
<comment type="caution">
    <text evidence="3">The sequence shown here is derived from an EMBL/GenBank/DDBJ whole genome shotgun (WGS) entry which is preliminary data.</text>
</comment>
<keyword evidence="3" id="KW-0548">Nucleotidyltransferase</keyword>
<feature type="domain" description="Reverse transcriptase zinc-binding" evidence="2">
    <location>
        <begin position="116"/>
        <end position="184"/>
    </location>
</feature>
<gene>
    <name evidence="3" type="ORF">ISN45_Aa03g022600</name>
</gene>
<dbReference type="GO" id="GO:0004523">
    <property type="term" value="F:RNA-DNA hybrid ribonuclease activity"/>
    <property type="evidence" value="ECO:0007669"/>
    <property type="project" value="InterPro"/>
</dbReference>
<dbReference type="Pfam" id="PF13456">
    <property type="entry name" value="RVT_3"/>
    <property type="match status" value="1"/>
</dbReference>
<organism evidence="3 4">
    <name type="scientific">Arabidopsis thaliana x Arabidopsis arenosa</name>
    <dbReference type="NCBI Taxonomy" id="1240361"/>
    <lineage>
        <taxon>Eukaryota</taxon>
        <taxon>Viridiplantae</taxon>
        <taxon>Streptophyta</taxon>
        <taxon>Embryophyta</taxon>
        <taxon>Tracheophyta</taxon>
        <taxon>Spermatophyta</taxon>
        <taxon>Magnoliopsida</taxon>
        <taxon>eudicotyledons</taxon>
        <taxon>Gunneridae</taxon>
        <taxon>Pentapetalae</taxon>
        <taxon>rosids</taxon>
        <taxon>malvids</taxon>
        <taxon>Brassicales</taxon>
        <taxon>Brassicaceae</taxon>
        <taxon>Camelineae</taxon>
        <taxon>Arabidopsis</taxon>
    </lineage>
</organism>
<dbReference type="EMBL" id="JAEFBK010000008">
    <property type="protein sequence ID" value="KAG7578032.1"/>
    <property type="molecule type" value="Genomic_DNA"/>
</dbReference>
<keyword evidence="3" id="KW-0695">RNA-directed DNA polymerase</keyword>
<reference evidence="3 4" key="1">
    <citation type="submission" date="2020-12" db="EMBL/GenBank/DDBJ databases">
        <title>Concerted genomic and epigenomic changes stabilize Arabidopsis allopolyploids.</title>
        <authorList>
            <person name="Chen Z."/>
        </authorList>
    </citation>
    <scope>NUCLEOTIDE SEQUENCE [LARGE SCALE GENOMIC DNA]</scope>
    <source>
        <strain evidence="3">Allo738</strain>
        <tissue evidence="3">Leaf</tissue>
    </source>
</reference>
<dbReference type="InterPro" id="IPR026960">
    <property type="entry name" value="RVT-Znf"/>
</dbReference>
<dbReference type="GO" id="GO:0003676">
    <property type="term" value="F:nucleic acid binding"/>
    <property type="evidence" value="ECO:0007669"/>
    <property type="project" value="InterPro"/>
</dbReference>
<evidence type="ECO:0000259" key="1">
    <source>
        <dbReference type="Pfam" id="PF13456"/>
    </source>
</evidence>
<protein>
    <submittedName>
        <fullName evidence="3">Reverse transcriptase zinc-binding domain</fullName>
    </submittedName>
</protein>
<keyword evidence="3" id="KW-0808">Transferase</keyword>
<dbReference type="GO" id="GO:0003964">
    <property type="term" value="F:RNA-directed DNA polymerase activity"/>
    <property type="evidence" value="ECO:0007669"/>
    <property type="project" value="UniProtKB-KW"/>
</dbReference>
<proteinExistence type="predicted"/>
<dbReference type="PANTHER" id="PTHR47074:SF53">
    <property type="entry name" value="REVERSE TRANSCRIPTASE-LIKE PROTEIN"/>
    <property type="match status" value="1"/>
</dbReference>
<name>A0A8T2AXQ4_9BRAS</name>
<evidence type="ECO:0000313" key="3">
    <source>
        <dbReference type="EMBL" id="KAG7578032.1"/>
    </source>
</evidence>
<dbReference type="Pfam" id="PF13966">
    <property type="entry name" value="zf-RVT"/>
    <property type="match status" value="1"/>
</dbReference>
<accession>A0A8T2AXQ4</accession>
<sequence>MKSIGDGEDTSIWADKWIKDDFPRRPINKELMMDLNLRVSSLITSQGGWNLNRLKELFPPCDVTQISSFPPVPTLKDRFVWAYTKDGRYSVKSGNWVLGREATAMELVPENIQSLNKLKETIWSIITAPKIKLFLWRALSGALAVAECLRNHGLNIQPMCAICNRGEETVSHVLFTCSMAAKVWSGFNVPVPSQGFSNSVSQNLEYVLGLIGKTELDPRFRSAIPWLLWEIWKARNSVLYSARNPDHHFVIATALEEAEEWLQQNQQISQEREWDSRNRSRVHRFWTKPAIGVLKCNLHSSWINEDSFCGGAWIIRTHTGDALFHARDAFLPFFNRIAAELHCILWTLQSLHDLHISSCEVWTDCAAAISGLENPHEWPKYRSILGRILQVVRVMGEVSFKLSSPKANSLAREIACSVTRDGRLTSYLAL</sequence>
<dbReference type="Proteomes" id="UP000694240">
    <property type="component" value="Chromosome 8"/>
</dbReference>
<feature type="domain" description="RNase H type-1" evidence="1">
    <location>
        <begin position="304"/>
        <end position="415"/>
    </location>
</feature>
<evidence type="ECO:0000259" key="2">
    <source>
        <dbReference type="Pfam" id="PF13966"/>
    </source>
</evidence>
<dbReference type="PANTHER" id="PTHR47074">
    <property type="entry name" value="BNAC02G40300D PROTEIN"/>
    <property type="match status" value="1"/>
</dbReference>
<dbReference type="AlphaFoldDB" id="A0A8T2AXQ4"/>
<dbReference type="InterPro" id="IPR002156">
    <property type="entry name" value="RNaseH_domain"/>
</dbReference>